<keyword evidence="8" id="KW-1185">Reference proteome</keyword>
<dbReference type="SUPFAM" id="SSF53649">
    <property type="entry name" value="Alkaline phosphatase-like"/>
    <property type="match status" value="1"/>
</dbReference>
<evidence type="ECO:0000256" key="5">
    <source>
        <dbReference type="SAM" id="MobiDB-lite"/>
    </source>
</evidence>
<dbReference type="PANTHER" id="PTHR42693">
    <property type="entry name" value="ARYLSULFATASE FAMILY MEMBER"/>
    <property type="match status" value="1"/>
</dbReference>
<dbReference type="EMBL" id="JBGBPQ010000007">
    <property type="protein sequence ID" value="KAL1521526.1"/>
    <property type="molecule type" value="Genomic_DNA"/>
</dbReference>
<proteinExistence type="inferred from homology"/>
<evidence type="ECO:0000256" key="4">
    <source>
        <dbReference type="ARBA" id="ARBA00022837"/>
    </source>
</evidence>
<organism evidence="7 8">
    <name type="scientific">Prymnesium parvum</name>
    <name type="common">Toxic golden alga</name>
    <dbReference type="NCBI Taxonomy" id="97485"/>
    <lineage>
        <taxon>Eukaryota</taxon>
        <taxon>Haptista</taxon>
        <taxon>Haptophyta</taxon>
        <taxon>Prymnesiophyceae</taxon>
        <taxon>Prymnesiales</taxon>
        <taxon>Prymnesiaceae</taxon>
        <taxon>Prymnesium</taxon>
    </lineage>
</organism>
<dbReference type="Proteomes" id="UP001515480">
    <property type="component" value="Unassembled WGS sequence"/>
</dbReference>
<evidence type="ECO:0000256" key="2">
    <source>
        <dbReference type="ARBA" id="ARBA00022723"/>
    </source>
</evidence>
<dbReference type="PROSITE" id="PS00523">
    <property type="entry name" value="SULFATASE_1"/>
    <property type="match status" value="1"/>
</dbReference>
<dbReference type="InterPro" id="IPR050738">
    <property type="entry name" value="Sulfatase"/>
</dbReference>
<comment type="caution">
    <text evidence="7">The sequence shown here is derived from an EMBL/GenBank/DDBJ whole genome shotgun (WGS) entry which is preliminary data.</text>
</comment>
<evidence type="ECO:0000313" key="7">
    <source>
        <dbReference type="EMBL" id="KAL1521526.1"/>
    </source>
</evidence>
<dbReference type="InterPro" id="IPR000917">
    <property type="entry name" value="Sulfatase_N"/>
</dbReference>
<keyword evidence="3" id="KW-0378">Hydrolase</keyword>
<sequence length="1024" mass="112171">MAWLAALAAALPPPRPNVLLLLADDLPRNIMGAYGSQAGVTPLLDRLASGGVLFTRAYTTSPLCTPSRFALLTGRYASTAVRVKPTGPSPSAATVRPVAFQTYLAKKDNVTTLAHVLRKAGYLTGFLGKYHVGHPLHPTDCGFDSNADEKSHACAPTRNRSCLREAIKRHAGFDFVSDVYYDNDALEADAHQPEWMALEARGFLAKARQHSKPSRAPFFLLVAPTLTHSPSDVSRQLRAAPRAAPAGCDSAEERGGTAHAGFVEYAAALRRRLESRLLAARLLCPAKAAESGQVEVCAQPAAAAGLIQAEPWLPASWFDGAERAGQGWLSSLATSAVLTAWLDASLEPIFDDLTAAGEANHTLTIFTADHGAFFAGKGHAYEAGIRVPLLMHWPDGLPRPQTVSSRVTHLDVLPTLASLAGVPADPRWHGSSLEALWREGGLDARRDEPPLLVEVGYSRAVVHGEWKLIVVALPSSGEGGCRTIHGFPLPNATSHDKRRTRVKFLYDALERHPAHYCDREQLYDLRRDAAEQSNVAAAMPAKVESLSQLLHAHLRRVEPDSSAVRPQPRRRRRRRLEERSPAGGAKPHSWCQSCHPRSDCPAWPEEAAAAAAAAAALAPAAAEELRRGIDELLAEVDAAISPQSVALAARSAAVRSKCVLLRGTRGHLLVDFLDSGYEHADFALGSCYPSRHANFLHSRLHTALRLVARTLHRHRDAADFDVALCPDDCPPALGGAAGARPALTSVSCAAHKSLPFISWIVNVERATDLSEWDEYLRTMWSPAVPWEARLPKAVFRGRLRAYSYCHGWQNWSAPRYREPITAESWRTLGRAAIWSARERSPELFDVNFGNHEEMAEAWKLTAEQAAARDEPNSLSMSEQARRFRYMVHAEGACGSSDRLKQSYAAPVLLLKQAAPCHEWFERFFRPWVHYVPVDGNFLNLSDAVRWAKAHDAEAQQIVAAANARVLQFLSVQATYTYAEHLLLSYAKTYASRASPRQRPTDGNFTHEFSCKYLAGTTICSLDPR</sequence>
<reference evidence="7 8" key="1">
    <citation type="journal article" date="2024" name="Science">
        <title>Giant polyketide synthase enzymes in the biosynthesis of giant marine polyether toxins.</title>
        <authorList>
            <person name="Fallon T.R."/>
            <person name="Shende V.V."/>
            <person name="Wierzbicki I.H."/>
            <person name="Pendleton A.L."/>
            <person name="Watervoot N.F."/>
            <person name="Auber R.P."/>
            <person name="Gonzalez D.J."/>
            <person name="Wisecaver J.H."/>
            <person name="Moore B.S."/>
        </authorList>
    </citation>
    <scope>NUCLEOTIDE SEQUENCE [LARGE SCALE GENOMIC DNA]</scope>
    <source>
        <strain evidence="7 8">12B1</strain>
    </source>
</reference>
<dbReference type="InterPro" id="IPR006598">
    <property type="entry name" value="CAP10"/>
</dbReference>
<dbReference type="GO" id="GO:0004065">
    <property type="term" value="F:arylsulfatase activity"/>
    <property type="evidence" value="ECO:0007669"/>
    <property type="project" value="TreeGrafter"/>
</dbReference>
<evidence type="ECO:0000259" key="6">
    <source>
        <dbReference type="SMART" id="SM00672"/>
    </source>
</evidence>
<accession>A0AB34JI10</accession>
<feature type="region of interest" description="Disordered" evidence="5">
    <location>
        <begin position="557"/>
        <end position="594"/>
    </location>
</feature>
<protein>
    <recommendedName>
        <fullName evidence="6">Glycosyl transferase CAP10 domain-containing protein</fullName>
    </recommendedName>
</protein>
<gene>
    <name evidence="7" type="ORF">AB1Y20_021185</name>
</gene>
<comment type="similarity">
    <text evidence="1">Belongs to the sulfatase family.</text>
</comment>
<dbReference type="InterPro" id="IPR017850">
    <property type="entry name" value="Alkaline_phosphatase_core_sf"/>
</dbReference>
<dbReference type="Gene3D" id="3.40.720.10">
    <property type="entry name" value="Alkaline Phosphatase, subunit A"/>
    <property type="match status" value="1"/>
</dbReference>
<dbReference type="SMART" id="SM00672">
    <property type="entry name" value="CAP10"/>
    <property type="match status" value="1"/>
</dbReference>
<evidence type="ECO:0000256" key="1">
    <source>
        <dbReference type="ARBA" id="ARBA00008779"/>
    </source>
</evidence>
<feature type="domain" description="Glycosyl transferase CAP10" evidence="6">
    <location>
        <begin position="716"/>
        <end position="992"/>
    </location>
</feature>
<keyword evidence="4" id="KW-0106">Calcium</keyword>
<keyword evidence="2" id="KW-0479">Metal-binding</keyword>
<dbReference type="Gene3D" id="3.30.1120.10">
    <property type="match status" value="1"/>
</dbReference>
<evidence type="ECO:0000313" key="8">
    <source>
        <dbReference type="Proteomes" id="UP001515480"/>
    </source>
</evidence>
<dbReference type="InterPro" id="IPR024607">
    <property type="entry name" value="Sulfatase_CS"/>
</dbReference>
<dbReference type="Pfam" id="PF05686">
    <property type="entry name" value="Glyco_transf_90"/>
    <property type="match status" value="1"/>
</dbReference>
<dbReference type="Pfam" id="PF00884">
    <property type="entry name" value="Sulfatase"/>
    <property type="match status" value="1"/>
</dbReference>
<dbReference type="PANTHER" id="PTHR42693:SF53">
    <property type="entry name" value="ENDO-4-O-SULFATASE"/>
    <property type="match status" value="1"/>
</dbReference>
<dbReference type="GO" id="GO:0046872">
    <property type="term" value="F:metal ion binding"/>
    <property type="evidence" value="ECO:0007669"/>
    <property type="project" value="UniProtKB-KW"/>
</dbReference>
<dbReference type="AlphaFoldDB" id="A0AB34JI10"/>
<evidence type="ECO:0000256" key="3">
    <source>
        <dbReference type="ARBA" id="ARBA00022801"/>
    </source>
</evidence>
<name>A0AB34JI10_PRYPA</name>